<dbReference type="Proteomes" id="UP000694930">
    <property type="component" value="Chromosome 1"/>
</dbReference>
<organism evidence="1 2">
    <name type="scientific">Solanum pennellii</name>
    <name type="common">Tomato</name>
    <name type="synonym">Lycopersicon pennellii</name>
    <dbReference type="NCBI Taxonomy" id="28526"/>
    <lineage>
        <taxon>Eukaryota</taxon>
        <taxon>Viridiplantae</taxon>
        <taxon>Streptophyta</taxon>
        <taxon>Embryophyta</taxon>
        <taxon>Tracheophyta</taxon>
        <taxon>Spermatophyta</taxon>
        <taxon>Magnoliopsida</taxon>
        <taxon>eudicotyledons</taxon>
        <taxon>Gunneridae</taxon>
        <taxon>Pentapetalae</taxon>
        <taxon>asterids</taxon>
        <taxon>lamiids</taxon>
        <taxon>Solanales</taxon>
        <taxon>Solanaceae</taxon>
        <taxon>Solanoideae</taxon>
        <taxon>Solaneae</taxon>
        <taxon>Solanum</taxon>
        <taxon>Solanum subgen. Lycopersicon</taxon>
    </lineage>
</organism>
<gene>
    <name evidence="2" type="primary">LOC107016099</name>
</gene>
<dbReference type="PANTHER" id="PTHR33623">
    <property type="entry name" value="OS04G0572500 PROTEIN"/>
    <property type="match status" value="1"/>
</dbReference>
<protein>
    <submittedName>
        <fullName evidence="2">Uncharacterized protein LOC107016099</fullName>
    </submittedName>
</protein>
<reference evidence="2" key="2">
    <citation type="submission" date="2025-08" db="UniProtKB">
        <authorList>
            <consortium name="RefSeq"/>
        </authorList>
    </citation>
    <scope>IDENTIFICATION</scope>
</reference>
<dbReference type="RefSeq" id="XP_015072071.1">
    <property type="nucleotide sequence ID" value="XM_015216585.2"/>
</dbReference>
<keyword evidence="1" id="KW-1185">Reference proteome</keyword>
<accession>A0ABM1GJW7</accession>
<evidence type="ECO:0000313" key="2">
    <source>
        <dbReference type="RefSeq" id="XP_015072071.1"/>
    </source>
</evidence>
<reference evidence="1" key="1">
    <citation type="journal article" date="2014" name="Nat. Genet.">
        <title>The genome of the stress-tolerant wild tomato species Solanum pennellii.</title>
        <authorList>
            <person name="Bolger A."/>
            <person name="Scossa F."/>
            <person name="Bolger M.E."/>
            <person name="Lanz C."/>
            <person name="Maumus F."/>
            <person name="Tohge T."/>
            <person name="Quesneville H."/>
            <person name="Alseekh S."/>
            <person name="Sorensen I."/>
            <person name="Lichtenstein G."/>
            <person name="Fich E.A."/>
            <person name="Conte M."/>
            <person name="Keller H."/>
            <person name="Schneeberger K."/>
            <person name="Schwacke R."/>
            <person name="Ofner I."/>
            <person name="Vrebalov J."/>
            <person name="Xu Y."/>
            <person name="Osorio S."/>
            <person name="Aflitos S.A."/>
            <person name="Schijlen E."/>
            <person name="Jimenez-Gomez J.M."/>
            <person name="Ryngajllo M."/>
            <person name="Kimura S."/>
            <person name="Kumar R."/>
            <person name="Koenig D."/>
            <person name="Headland L.R."/>
            <person name="Maloof J.N."/>
            <person name="Sinha N."/>
            <person name="van Ham R.C."/>
            <person name="Lankhorst R.K."/>
            <person name="Mao L."/>
            <person name="Vogel A."/>
            <person name="Arsova B."/>
            <person name="Panstruga R."/>
            <person name="Fei Z."/>
            <person name="Rose J.K."/>
            <person name="Zamir D."/>
            <person name="Carrari F."/>
            <person name="Giovannoni J.J."/>
            <person name="Weigel D."/>
            <person name="Usadel B."/>
            <person name="Fernie A.R."/>
        </authorList>
    </citation>
    <scope>NUCLEOTIDE SEQUENCE [LARGE SCALE GENOMIC DNA]</scope>
    <source>
        <strain evidence="1">cv. LA0716</strain>
    </source>
</reference>
<dbReference type="GeneID" id="107016099"/>
<sequence length="408" mass="47329">MASSSPSPLARLSLERRPKLLKEFLLQDDPYSSNDFGSYPKKYIHGSTIVRSDKGSSHQLLRSRSSRAATATISAINKVISIVKFLPFTSVKSPSIFPRSISRKLSRKNNYKKSQKHNVDQDVSVKVKVKDILRWKSFRDLAEEKSTPLDSSYSPYRSGTIATTTTTSTTTSERTSWCDSDFTAEDLPSWWGENGEFLGRKNSVGGYCMETTKSSIINKEELCFDENEQHSPVSILESPFQEDDDEGSMAFSFQKRKSMLMQRIQQFESLAEENINSKGEEELKEDEEIEEKARQLLINCEVNYLDDDQLLFDFFWNELITSGKHQNNVNNIDEKLLREAKSWINDDYNEEFEWEIEDKREAYIKDMEKVANWNKFEEEKQEFILDLEFEVFNDLVNEVLEDVFSHNN</sequence>
<name>A0ABM1GJW7_SOLPN</name>
<evidence type="ECO:0000313" key="1">
    <source>
        <dbReference type="Proteomes" id="UP000694930"/>
    </source>
</evidence>
<proteinExistence type="predicted"/>
<dbReference type="PANTHER" id="PTHR33623:SF17">
    <property type="entry name" value="DUF4378 DOMAIN-CONTAINING PROTEIN"/>
    <property type="match status" value="1"/>
</dbReference>